<gene>
    <name evidence="1" type="ORF">INT47_000841</name>
</gene>
<dbReference type="Proteomes" id="UP000603453">
    <property type="component" value="Unassembled WGS sequence"/>
</dbReference>
<organism evidence="1 2">
    <name type="scientific">Mucor saturninus</name>
    <dbReference type="NCBI Taxonomy" id="64648"/>
    <lineage>
        <taxon>Eukaryota</taxon>
        <taxon>Fungi</taxon>
        <taxon>Fungi incertae sedis</taxon>
        <taxon>Mucoromycota</taxon>
        <taxon>Mucoromycotina</taxon>
        <taxon>Mucoromycetes</taxon>
        <taxon>Mucorales</taxon>
        <taxon>Mucorineae</taxon>
        <taxon>Mucoraceae</taxon>
        <taxon>Mucor</taxon>
    </lineage>
</organism>
<keyword evidence="2" id="KW-1185">Reference proteome</keyword>
<dbReference type="EMBL" id="JAEPRD010000001">
    <property type="protein sequence ID" value="KAG2214285.1"/>
    <property type="molecule type" value="Genomic_DNA"/>
</dbReference>
<dbReference type="OrthoDB" id="2290051at2759"/>
<dbReference type="AlphaFoldDB" id="A0A8H7RPG5"/>
<accession>A0A8H7RPG5</accession>
<name>A0A8H7RPG5_9FUNG</name>
<proteinExistence type="predicted"/>
<protein>
    <submittedName>
        <fullName evidence="1">Uncharacterized protein</fullName>
    </submittedName>
</protein>
<sequence>MERDDGLVEEIGLIAVDMVTDEQDDEKYATKTPVQIKARKVTYKSKKNYLALALRRLNRKEDNTEHLRPDATMKHFDRKLFGTTLGYCEVKSPDAQKDIGSLCTDLIRLAILSRKLMLRKANHVACSLQAVGKKFNIVRGFFKAQRTKPRAAAGLLKMINE</sequence>
<comment type="caution">
    <text evidence="1">The sequence shown here is derived from an EMBL/GenBank/DDBJ whole genome shotgun (WGS) entry which is preliminary data.</text>
</comment>
<evidence type="ECO:0000313" key="2">
    <source>
        <dbReference type="Proteomes" id="UP000603453"/>
    </source>
</evidence>
<reference evidence="1" key="1">
    <citation type="submission" date="2020-12" db="EMBL/GenBank/DDBJ databases">
        <title>Metabolic potential, ecology and presence of endohyphal bacteria is reflected in genomic diversity of Mucoromycotina.</title>
        <authorList>
            <person name="Muszewska A."/>
            <person name="Okrasinska A."/>
            <person name="Steczkiewicz K."/>
            <person name="Drgas O."/>
            <person name="Orlowska M."/>
            <person name="Perlinska-Lenart U."/>
            <person name="Aleksandrzak-Piekarczyk T."/>
            <person name="Szatraj K."/>
            <person name="Zielenkiewicz U."/>
            <person name="Pilsyk S."/>
            <person name="Malc E."/>
            <person name="Mieczkowski P."/>
            <person name="Kruszewska J.S."/>
            <person name="Biernat P."/>
            <person name="Pawlowska J."/>
        </authorList>
    </citation>
    <scope>NUCLEOTIDE SEQUENCE</scope>
    <source>
        <strain evidence="1">WA0000017839</strain>
    </source>
</reference>
<evidence type="ECO:0000313" key="1">
    <source>
        <dbReference type="EMBL" id="KAG2214285.1"/>
    </source>
</evidence>